<feature type="compositionally biased region" description="Polar residues" evidence="1">
    <location>
        <begin position="26"/>
        <end position="46"/>
    </location>
</feature>
<dbReference type="Proteomes" id="UP001149074">
    <property type="component" value="Unassembled WGS sequence"/>
</dbReference>
<dbReference type="PANTHER" id="PTHR35394:SF5">
    <property type="entry name" value="DUF3176 DOMAIN-CONTAINING PROTEIN"/>
    <property type="match status" value="1"/>
</dbReference>
<dbReference type="OrthoDB" id="5242705at2759"/>
<dbReference type="PANTHER" id="PTHR35394">
    <property type="entry name" value="DUF3176 DOMAIN-CONTAINING PROTEIN"/>
    <property type="match status" value="1"/>
</dbReference>
<evidence type="ECO:0000313" key="4">
    <source>
        <dbReference type="Proteomes" id="UP001149074"/>
    </source>
</evidence>
<keyword evidence="2" id="KW-1133">Transmembrane helix</keyword>
<reference evidence="3" key="1">
    <citation type="submission" date="2022-11" db="EMBL/GenBank/DDBJ databases">
        <authorList>
            <person name="Petersen C."/>
        </authorList>
    </citation>
    <scope>NUCLEOTIDE SEQUENCE</scope>
    <source>
        <strain evidence="3">IBT 30761</strain>
    </source>
</reference>
<reference evidence="3" key="2">
    <citation type="journal article" date="2023" name="IMA Fungus">
        <title>Comparative genomic study of the Penicillium genus elucidates a diverse pangenome and 15 lateral gene transfer events.</title>
        <authorList>
            <person name="Petersen C."/>
            <person name="Sorensen T."/>
            <person name="Nielsen M.R."/>
            <person name="Sondergaard T.E."/>
            <person name="Sorensen J.L."/>
            <person name="Fitzpatrick D.A."/>
            <person name="Frisvad J.C."/>
            <person name="Nielsen K.L."/>
        </authorList>
    </citation>
    <scope>NUCLEOTIDE SEQUENCE</scope>
    <source>
        <strain evidence="3">IBT 30761</strain>
    </source>
</reference>
<dbReference type="AlphaFoldDB" id="A0A9W9G062"/>
<dbReference type="InterPro" id="IPR021514">
    <property type="entry name" value="DUF3176"/>
</dbReference>
<gene>
    <name evidence="3" type="ORF">N7532_002299</name>
</gene>
<keyword evidence="2" id="KW-0472">Membrane</keyword>
<keyword evidence="4" id="KW-1185">Reference proteome</keyword>
<protein>
    <submittedName>
        <fullName evidence="3">Uncharacterized protein</fullName>
    </submittedName>
</protein>
<dbReference type="EMBL" id="JAPQKI010000003">
    <property type="protein sequence ID" value="KAJ5109654.1"/>
    <property type="molecule type" value="Genomic_DNA"/>
</dbReference>
<name>A0A9W9G062_9EURO</name>
<evidence type="ECO:0000313" key="3">
    <source>
        <dbReference type="EMBL" id="KAJ5109654.1"/>
    </source>
</evidence>
<dbReference type="RefSeq" id="XP_056477765.1">
    <property type="nucleotide sequence ID" value="XM_056614793.1"/>
</dbReference>
<keyword evidence="2" id="KW-0812">Transmembrane</keyword>
<organism evidence="3 4">
    <name type="scientific">Penicillium argentinense</name>
    <dbReference type="NCBI Taxonomy" id="1131581"/>
    <lineage>
        <taxon>Eukaryota</taxon>
        <taxon>Fungi</taxon>
        <taxon>Dikarya</taxon>
        <taxon>Ascomycota</taxon>
        <taxon>Pezizomycotina</taxon>
        <taxon>Eurotiomycetes</taxon>
        <taxon>Eurotiomycetidae</taxon>
        <taxon>Eurotiales</taxon>
        <taxon>Aspergillaceae</taxon>
        <taxon>Penicillium</taxon>
    </lineage>
</organism>
<feature type="transmembrane region" description="Helical" evidence="2">
    <location>
        <begin position="120"/>
        <end position="142"/>
    </location>
</feature>
<accession>A0A9W9G062</accession>
<sequence length="196" mass="22241">MSQERREDRLKLSQTESLLSSTSSTRHNFQSEDQSANTSSRSSLTPQVEPHPDPTGLPFVESDASRIDEPKLRESLSIWKLLYKVFIWEMLAMILSTILLIAIVAVLANYSPQPQPVWKLVSLNSVISWLSTIAKACVLFSVSEGLEQLKWVWYTQKSRPISELQTFDSTSREICGSAELIWNLRARYAPSILLIL</sequence>
<feature type="compositionally biased region" description="Low complexity" evidence="1">
    <location>
        <begin position="12"/>
        <end position="25"/>
    </location>
</feature>
<feature type="compositionally biased region" description="Basic and acidic residues" evidence="1">
    <location>
        <begin position="1"/>
        <end position="11"/>
    </location>
</feature>
<proteinExistence type="predicted"/>
<dbReference type="Pfam" id="PF11374">
    <property type="entry name" value="DUF3176"/>
    <property type="match status" value="1"/>
</dbReference>
<evidence type="ECO:0000256" key="2">
    <source>
        <dbReference type="SAM" id="Phobius"/>
    </source>
</evidence>
<feature type="region of interest" description="Disordered" evidence="1">
    <location>
        <begin position="1"/>
        <end position="61"/>
    </location>
</feature>
<comment type="caution">
    <text evidence="3">The sequence shown here is derived from an EMBL/GenBank/DDBJ whole genome shotgun (WGS) entry which is preliminary data.</text>
</comment>
<feature type="transmembrane region" description="Helical" evidence="2">
    <location>
        <begin position="81"/>
        <end position="108"/>
    </location>
</feature>
<evidence type="ECO:0000256" key="1">
    <source>
        <dbReference type="SAM" id="MobiDB-lite"/>
    </source>
</evidence>
<dbReference type="GeneID" id="81353772"/>